<gene>
    <name evidence="2" type="ORF">QF035_000301</name>
</gene>
<organism evidence="2 3">
    <name type="scientific">Streptomyces umbrinus</name>
    <dbReference type="NCBI Taxonomy" id="67370"/>
    <lineage>
        <taxon>Bacteria</taxon>
        <taxon>Bacillati</taxon>
        <taxon>Actinomycetota</taxon>
        <taxon>Actinomycetes</taxon>
        <taxon>Kitasatosporales</taxon>
        <taxon>Streptomycetaceae</taxon>
        <taxon>Streptomyces</taxon>
        <taxon>Streptomyces phaeochromogenes group</taxon>
    </lineage>
</organism>
<evidence type="ECO:0000256" key="1">
    <source>
        <dbReference type="SAM" id="MobiDB-lite"/>
    </source>
</evidence>
<sequence>MSCHATPDPLTLNIGSDSCTLRLVLFLDYRSFGLAFASATHRRAAAAVFWNQFSALGDARPARHPEERGYAMRHLDSAER</sequence>
<proteinExistence type="predicted"/>
<reference evidence="2 3" key="1">
    <citation type="submission" date="2023-07" db="EMBL/GenBank/DDBJ databases">
        <title>Comparative genomics of wheat-associated soil bacteria to identify genetic determinants of phenazine resistance.</title>
        <authorList>
            <person name="Mouncey N."/>
        </authorList>
    </citation>
    <scope>NUCLEOTIDE SEQUENCE [LARGE SCALE GENOMIC DNA]</scope>
    <source>
        <strain evidence="2 3">V2I4</strain>
    </source>
</reference>
<evidence type="ECO:0000313" key="3">
    <source>
        <dbReference type="Proteomes" id="UP001230328"/>
    </source>
</evidence>
<protein>
    <submittedName>
        <fullName evidence="2">Uncharacterized protein</fullName>
    </submittedName>
</protein>
<comment type="caution">
    <text evidence="2">The sequence shown here is derived from an EMBL/GenBank/DDBJ whole genome shotgun (WGS) entry which is preliminary data.</text>
</comment>
<dbReference type="Proteomes" id="UP001230328">
    <property type="component" value="Unassembled WGS sequence"/>
</dbReference>
<feature type="region of interest" description="Disordered" evidence="1">
    <location>
        <begin position="61"/>
        <end position="80"/>
    </location>
</feature>
<name>A0ABU0SJQ7_9ACTN</name>
<keyword evidence="3" id="KW-1185">Reference proteome</keyword>
<accession>A0ABU0SJQ7</accession>
<dbReference type="EMBL" id="JAUSZI010000002">
    <property type="protein sequence ID" value="MDQ1022719.1"/>
    <property type="molecule type" value="Genomic_DNA"/>
</dbReference>
<evidence type="ECO:0000313" key="2">
    <source>
        <dbReference type="EMBL" id="MDQ1022719.1"/>
    </source>
</evidence>
<dbReference type="RefSeq" id="WP_307517602.1">
    <property type="nucleotide sequence ID" value="NZ_JAUSZI010000002.1"/>
</dbReference>